<evidence type="ECO:0000313" key="3">
    <source>
        <dbReference type="Proteomes" id="UP001345827"/>
    </source>
</evidence>
<feature type="compositionally biased region" description="Basic and acidic residues" evidence="1">
    <location>
        <begin position="427"/>
        <end position="437"/>
    </location>
</feature>
<dbReference type="Proteomes" id="UP001345827">
    <property type="component" value="Unassembled WGS sequence"/>
</dbReference>
<proteinExistence type="predicted"/>
<dbReference type="EMBL" id="JAXLQG010000001">
    <property type="protein sequence ID" value="KAK5545737.1"/>
    <property type="molecule type" value="Genomic_DNA"/>
</dbReference>
<protein>
    <submittedName>
        <fullName evidence="2">Uncharacterized protein</fullName>
    </submittedName>
</protein>
<evidence type="ECO:0000256" key="1">
    <source>
        <dbReference type="SAM" id="MobiDB-lite"/>
    </source>
</evidence>
<gene>
    <name evidence="2" type="ORF">LTR25_000746</name>
</gene>
<reference evidence="2 3" key="1">
    <citation type="submission" date="2023-06" db="EMBL/GenBank/DDBJ databases">
        <title>Black Yeasts Isolated from many extreme environments.</title>
        <authorList>
            <person name="Coleine C."/>
            <person name="Stajich J.E."/>
            <person name="Selbmann L."/>
        </authorList>
    </citation>
    <scope>NUCLEOTIDE SEQUENCE [LARGE SCALE GENOMIC DNA]</scope>
    <source>
        <strain evidence="2 3">CCFEE 5887</strain>
    </source>
</reference>
<comment type="caution">
    <text evidence="2">The sequence shown here is derived from an EMBL/GenBank/DDBJ whole genome shotgun (WGS) entry which is preliminary data.</text>
</comment>
<name>A0AAV9QPT1_9PEZI</name>
<feature type="region of interest" description="Disordered" evidence="1">
    <location>
        <begin position="408"/>
        <end position="447"/>
    </location>
</feature>
<keyword evidence="3" id="KW-1185">Reference proteome</keyword>
<dbReference type="AlphaFoldDB" id="A0AAV9QPT1"/>
<organism evidence="2 3">
    <name type="scientific">Vermiconidia calcicola</name>
    <dbReference type="NCBI Taxonomy" id="1690605"/>
    <lineage>
        <taxon>Eukaryota</taxon>
        <taxon>Fungi</taxon>
        <taxon>Dikarya</taxon>
        <taxon>Ascomycota</taxon>
        <taxon>Pezizomycotina</taxon>
        <taxon>Dothideomycetes</taxon>
        <taxon>Dothideomycetidae</taxon>
        <taxon>Mycosphaerellales</taxon>
        <taxon>Extremaceae</taxon>
        <taxon>Vermiconidia</taxon>
    </lineage>
</organism>
<accession>A0AAV9QPT1</accession>
<feature type="region of interest" description="Disordered" evidence="1">
    <location>
        <begin position="34"/>
        <end position="55"/>
    </location>
</feature>
<sequence length="447" mass="50209">MPFFSSNGFLAVVLIVGLGTACYSIPSLLQQVKDAARAPKPEPPPPRNRLQKDSENSLRIDTLHTLADGYSYELRNSAVKIVTSRTIHSRAKDLLLRDLTSRDYERRDNAINGLLMMLRHQSLSDRYQNLGTDFNIAKRIKATVRALVNVLPMHADHGGHEQQKRGLLPPSPILPVTRPAQEESLLVILNYMLTEEPARNVVRVGEEPAISAALKAGLVTKWLARYPFPCALPENQGYNFKRSDVARLFERMAWKTDDHLMAGIIFQVVHHPLGRKQMREAGLQASSYRENVDPDSWQSGWIAERWDHIDDASDIDNDVAMIGGEATAGRFQVIRDDDVTVWEETVPAVTRQRSVERSQEEEHLRRRHREAIVVAERGAPLRRENILQRGDSMLDVRPMHGVSEVEGDLNGLLGLSDEGREDDQDAASEHGSHRSGEDLESAPVADE</sequence>
<evidence type="ECO:0000313" key="2">
    <source>
        <dbReference type="EMBL" id="KAK5545737.1"/>
    </source>
</evidence>